<organism evidence="5 6">
    <name type="scientific">Streptomyces stramineus</name>
    <dbReference type="NCBI Taxonomy" id="173861"/>
    <lineage>
        <taxon>Bacteria</taxon>
        <taxon>Bacillati</taxon>
        <taxon>Actinomycetota</taxon>
        <taxon>Actinomycetes</taxon>
        <taxon>Kitasatosporales</taxon>
        <taxon>Streptomycetaceae</taxon>
        <taxon>Streptomyces</taxon>
    </lineage>
</organism>
<dbReference type="Gene3D" id="3.40.1410.10">
    <property type="entry name" value="Chorismate lyase-like"/>
    <property type="match status" value="1"/>
</dbReference>
<dbReference type="InterPro" id="IPR036388">
    <property type="entry name" value="WH-like_DNA-bd_sf"/>
</dbReference>
<dbReference type="SMART" id="SM00866">
    <property type="entry name" value="UTRA"/>
    <property type="match status" value="1"/>
</dbReference>
<dbReference type="RefSeq" id="WP_344087887.1">
    <property type="nucleotide sequence ID" value="NZ_BAAAHB010000011.1"/>
</dbReference>
<evidence type="ECO:0000256" key="2">
    <source>
        <dbReference type="ARBA" id="ARBA00023125"/>
    </source>
</evidence>
<reference evidence="5 6" key="1">
    <citation type="journal article" date="2019" name="Int. J. Syst. Evol. Microbiol.">
        <title>The Global Catalogue of Microorganisms (GCM) 10K type strain sequencing project: providing services to taxonomists for standard genome sequencing and annotation.</title>
        <authorList>
            <consortium name="The Broad Institute Genomics Platform"/>
            <consortium name="The Broad Institute Genome Sequencing Center for Infectious Disease"/>
            <person name="Wu L."/>
            <person name="Ma J."/>
        </authorList>
    </citation>
    <scope>NUCLEOTIDE SEQUENCE [LARGE SCALE GENOMIC DNA]</scope>
    <source>
        <strain evidence="5 6">JCM 10649</strain>
    </source>
</reference>
<dbReference type="PROSITE" id="PS50949">
    <property type="entry name" value="HTH_GNTR"/>
    <property type="match status" value="1"/>
</dbReference>
<dbReference type="PANTHER" id="PTHR44846:SF17">
    <property type="entry name" value="GNTR-FAMILY TRANSCRIPTIONAL REGULATOR"/>
    <property type="match status" value="1"/>
</dbReference>
<dbReference type="SMART" id="SM00345">
    <property type="entry name" value="HTH_GNTR"/>
    <property type="match status" value="1"/>
</dbReference>
<protein>
    <submittedName>
        <fullName evidence="5">GntR family transcriptional regulator</fullName>
    </submittedName>
</protein>
<keyword evidence="3" id="KW-0804">Transcription</keyword>
<dbReference type="PANTHER" id="PTHR44846">
    <property type="entry name" value="MANNOSYL-D-GLYCERATE TRANSPORT/METABOLISM SYSTEM REPRESSOR MNGR-RELATED"/>
    <property type="match status" value="1"/>
</dbReference>
<dbReference type="InterPro" id="IPR050679">
    <property type="entry name" value="Bact_HTH_transcr_reg"/>
</dbReference>
<sequence length="252" mass="28316">MTGKKRDDGARYEEIADELRARIDSGQYAPGDRVPGENEIMTTFEVGRDTAWKALQVLRDQGLTETRQGAPTRVRKFERIVRPANKRLSREVWGDGKSMWSVDIVDKRPTPLDVEVQRVELDARIARMLGMEAGLPAVRRSRRYAIGAKPVMRAVSHIPADLADGTPIAEVDTGDGGIYGRLKDIGHAPTLFREEVRSRMPTKAEKDWLDIKRGTPVIEIIRYAAEESGRIVEVNEMILDSSSYVLEYVIPS</sequence>
<dbReference type="InterPro" id="IPR036390">
    <property type="entry name" value="WH_DNA-bd_sf"/>
</dbReference>
<gene>
    <name evidence="5" type="ORF">GCM10009544_16000</name>
</gene>
<keyword evidence="2" id="KW-0238">DNA-binding</keyword>
<evidence type="ECO:0000256" key="1">
    <source>
        <dbReference type="ARBA" id="ARBA00023015"/>
    </source>
</evidence>
<dbReference type="InterPro" id="IPR028978">
    <property type="entry name" value="Chorismate_lyase_/UTRA_dom_sf"/>
</dbReference>
<dbReference type="Pfam" id="PF00392">
    <property type="entry name" value="GntR"/>
    <property type="match status" value="1"/>
</dbReference>
<dbReference type="CDD" id="cd07377">
    <property type="entry name" value="WHTH_GntR"/>
    <property type="match status" value="1"/>
</dbReference>
<keyword evidence="6" id="KW-1185">Reference proteome</keyword>
<dbReference type="SUPFAM" id="SSF64288">
    <property type="entry name" value="Chorismate lyase-like"/>
    <property type="match status" value="1"/>
</dbReference>
<dbReference type="Proteomes" id="UP001499895">
    <property type="component" value="Unassembled WGS sequence"/>
</dbReference>
<evidence type="ECO:0000256" key="3">
    <source>
        <dbReference type="ARBA" id="ARBA00023163"/>
    </source>
</evidence>
<dbReference type="Pfam" id="PF07702">
    <property type="entry name" value="UTRA"/>
    <property type="match status" value="1"/>
</dbReference>
<comment type="caution">
    <text evidence="5">The sequence shown here is derived from an EMBL/GenBank/DDBJ whole genome shotgun (WGS) entry which is preliminary data.</text>
</comment>
<name>A0ABN0ZP83_9ACTN</name>
<proteinExistence type="predicted"/>
<evidence type="ECO:0000259" key="4">
    <source>
        <dbReference type="PROSITE" id="PS50949"/>
    </source>
</evidence>
<dbReference type="InterPro" id="IPR000524">
    <property type="entry name" value="Tscrpt_reg_HTH_GntR"/>
</dbReference>
<dbReference type="Gene3D" id="1.10.10.10">
    <property type="entry name" value="Winged helix-like DNA-binding domain superfamily/Winged helix DNA-binding domain"/>
    <property type="match status" value="1"/>
</dbReference>
<feature type="domain" description="HTH gntR-type" evidence="4">
    <location>
        <begin position="9"/>
        <end position="77"/>
    </location>
</feature>
<evidence type="ECO:0000313" key="6">
    <source>
        <dbReference type="Proteomes" id="UP001499895"/>
    </source>
</evidence>
<accession>A0ABN0ZP83</accession>
<dbReference type="EMBL" id="BAAAHB010000011">
    <property type="protein sequence ID" value="GAA0454027.1"/>
    <property type="molecule type" value="Genomic_DNA"/>
</dbReference>
<evidence type="ECO:0000313" key="5">
    <source>
        <dbReference type="EMBL" id="GAA0454027.1"/>
    </source>
</evidence>
<dbReference type="InterPro" id="IPR011663">
    <property type="entry name" value="UTRA"/>
</dbReference>
<keyword evidence="1" id="KW-0805">Transcription regulation</keyword>
<dbReference type="SUPFAM" id="SSF46785">
    <property type="entry name" value="Winged helix' DNA-binding domain"/>
    <property type="match status" value="1"/>
</dbReference>